<name>A0ACC1Q268_9APHY</name>
<proteinExistence type="predicted"/>
<evidence type="ECO:0000313" key="1">
    <source>
        <dbReference type="EMBL" id="KAJ3009017.1"/>
    </source>
</evidence>
<accession>A0ACC1Q268</accession>
<keyword evidence="2" id="KW-1185">Reference proteome</keyword>
<dbReference type="EMBL" id="JANSHE010000587">
    <property type="protein sequence ID" value="KAJ3009017.1"/>
    <property type="molecule type" value="Genomic_DNA"/>
</dbReference>
<reference evidence="1" key="1">
    <citation type="submission" date="2022-08" db="EMBL/GenBank/DDBJ databases">
        <title>Genome Sequence of Pycnoporus sanguineus.</title>
        <authorList>
            <person name="Buettner E."/>
        </authorList>
    </citation>
    <scope>NUCLEOTIDE SEQUENCE</scope>
    <source>
        <strain evidence="1">CG-C14</strain>
    </source>
</reference>
<comment type="caution">
    <text evidence="1">The sequence shown here is derived from an EMBL/GenBank/DDBJ whole genome shotgun (WGS) entry which is preliminary data.</text>
</comment>
<evidence type="ECO:0000313" key="2">
    <source>
        <dbReference type="Proteomes" id="UP001144978"/>
    </source>
</evidence>
<sequence length="863" mass="97368">MLFHICSYLKHSDLPEFALVDKVCNEICTPLLYRNVRLLYPRTVVSCLRTLATDPARLSFGRDLAALVHHFMISDYWRMSLGPTDVDPPDYEELLLGSLRLMSNVRTVSCMESLSGLGILEPLLSTPHQAVESVEMRIGTIATSVLSEELRGRLQQTDPLLPKLSNFNIHIGESQTSKDIFLIRNFIASHAETIRQLGMLSLSTTLFKSVIPGLLSSLPGLQHLEVNVDQLYEPGFGRMSSVKSLTIRDFNLGNALTRQPRLPDTHWPTLEELVCSPWMVYAFLDEHVELRRPISTLRMDFVTYDRDYGDLVLDFCPMWRDIFRAVGATRYSAVPLKHLCFQALSSHLQRFNKLLPYLEKLESLIVALTENPTPSDVLALGETFVAHLPHLHTLLFSDAFYKIFRRNGAFKFARDLGMQRKCLEEYSTHSAVLRRVAFTTEFEWEKGDDGVWIPSQLPRDEPADVSDGEDDVSDFDDGSETEDDFEDDEDDESEADDDFEDDDEDEADEDDDTWALHFIARNKSRPKPLEAPRLQLASSSRRVWGGSESSKLVLPDMVRVRKTPRRPVQAQTALSLPLSTIALIVVAHPYEHRGFKALALRVEHTAYMVLFDSGQAWFSPRVPAKIKQMWSLNGGACAGTQSSATRATYVFCDGTDDPWFHKLANRSFAVFHWVWISAVVDAQFRVPISKYAIDGFEKPCPPAYTQLPPSAANLQGPDISQKVPQEWICECEASTSRLSGESPPLTRPLPQGDRKHVPSPNLAARKRRVRSTPYVDLRRRSSKSTRSQAIRIEPLDKAVMSKTSRSRQVGSLDVLEARPSDIRQVIPVSVALESLGSISVDNITQFVPGRVHLGKEFRCFYAT</sequence>
<dbReference type="Proteomes" id="UP001144978">
    <property type="component" value="Unassembled WGS sequence"/>
</dbReference>
<protein>
    <submittedName>
        <fullName evidence="1">Uncharacterized protein</fullName>
    </submittedName>
</protein>
<gene>
    <name evidence="1" type="ORF">NUW54_g2939</name>
</gene>
<organism evidence="1 2">
    <name type="scientific">Trametes sanguinea</name>
    <dbReference type="NCBI Taxonomy" id="158606"/>
    <lineage>
        <taxon>Eukaryota</taxon>
        <taxon>Fungi</taxon>
        <taxon>Dikarya</taxon>
        <taxon>Basidiomycota</taxon>
        <taxon>Agaricomycotina</taxon>
        <taxon>Agaricomycetes</taxon>
        <taxon>Polyporales</taxon>
        <taxon>Polyporaceae</taxon>
        <taxon>Trametes</taxon>
    </lineage>
</organism>